<proteinExistence type="predicted"/>
<dbReference type="EMBL" id="BMDH01000002">
    <property type="protein sequence ID" value="GGI14475.1"/>
    <property type="molecule type" value="Genomic_DNA"/>
</dbReference>
<reference evidence="1" key="2">
    <citation type="submission" date="2020-09" db="EMBL/GenBank/DDBJ databases">
        <authorList>
            <person name="Sun Q."/>
            <person name="Sedlacek I."/>
        </authorList>
    </citation>
    <scope>NUCLEOTIDE SEQUENCE</scope>
    <source>
        <strain evidence="1">CCM 8606</strain>
    </source>
</reference>
<dbReference type="AlphaFoldDB" id="A0A8J3AKH9"/>
<keyword evidence="2" id="KW-1185">Reference proteome</keyword>
<dbReference type="RefSeq" id="WP_188355256.1">
    <property type="nucleotide sequence ID" value="NZ_BMDH01000002.1"/>
</dbReference>
<evidence type="ECO:0000313" key="2">
    <source>
        <dbReference type="Proteomes" id="UP000619536"/>
    </source>
</evidence>
<name>A0A8J3AKH9_9BIFI</name>
<comment type="caution">
    <text evidence="1">The sequence shown here is derived from an EMBL/GenBank/DDBJ whole genome shotgun (WGS) entry which is preliminary data.</text>
</comment>
<protein>
    <recommendedName>
        <fullName evidence="3">DUF3800 domain-containing protein</fullName>
    </recommendedName>
</protein>
<sequence>MKKQAEDRIQDHHRFIDEAGDMTFFTKKHGREISVIGDNGVSRCFMIGMVHVKEDLHDARRKVMDFCSRIDRNPAFQKYESVRKRTERGNNGFYPHASKDPNDLRLRYIEYLMSEINFSAQIVVARKIPDIYVNKHHRNNQTLYADVMSHLIKDKDKIDPLILDIAGRGSSTSNTNLEQAVRIAQKRSVRGKIPRVLDNQIRFNVQPFDHELLLSITDYCLWTVQRVYERGEDEYFEMLKSKISLVLDLYDSTKYDKNKNYYTRRNLLSATAVGFESWEKPLWNE</sequence>
<evidence type="ECO:0000313" key="1">
    <source>
        <dbReference type="EMBL" id="GGI14475.1"/>
    </source>
</evidence>
<reference evidence="1" key="1">
    <citation type="journal article" date="2014" name="Int. J. Syst. Evol. Microbiol.">
        <title>Complete genome sequence of Corynebacterium casei LMG S-19264T (=DSM 44701T), isolated from a smear-ripened cheese.</title>
        <authorList>
            <consortium name="US DOE Joint Genome Institute (JGI-PGF)"/>
            <person name="Walter F."/>
            <person name="Albersmeier A."/>
            <person name="Kalinowski J."/>
            <person name="Ruckert C."/>
        </authorList>
    </citation>
    <scope>NUCLEOTIDE SEQUENCE</scope>
    <source>
        <strain evidence="1">CCM 8606</strain>
    </source>
</reference>
<dbReference type="Proteomes" id="UP000619536">
    <property type="component" value="Unassembled WGS sequence"/>
</dbReference>
<organism evidence="1 2">
    <name type="scientific">Galliscardovia ingluviei</name>
    <dbReference type="NCBI Taxonomy" id="1769422"/>
    <lineage>
        <taxon>Bacteria</taxon>
        <taxon>Bacillati</taxon>
        <taxon>Actinomycetota</taxon>
        <taxon>Actinomycetes</taxon>
        <taxon>Bifidobacteriales</taxon>
        <taxon>Bifidobacteriaceae</taxon>
        <taxon>Galliscardovia</taxon>
    </lineage>
</organism>
<gene>
    <name evidence="1" type="ORF">GCM10007377_11120</name>
</gene>
<evidence type="ECO:0008006" key="3">
    <source>
        <dbReference type="Google" id="ProtNLM"/>
    </source>
</evidence>
<accession>A0A8J3AKH9</accession>